<reference evidence="1" key="1">
    <citation type="submission" date="2020-04" db="EMBL/GenBank/DDBJ databases">
        <authorList>
            <person name="Chiriac C."/>
            <person name="Salcher M."/>
            <person name="Ghai R."/>
            <person name="Kavagutti S V."/>
        </authorList>
    </citation>
    <scope>NUCLEOTIDE SEQUENCE</scope>
</reference>
<dbReference type="SUPFAM" id="SSF56300">
    <property type="entry name" value="Metallo-dependent phosphatases"/>
    <property type="match status" value="1"/>
</dbReference>
<sequence length="286" mass="32487">MKVNRSSFRLTSNKDFKNIGLISDVHFGSSSLLKKALKSDLNRMAEAEAEIAINGDLWDFILPSDVKRFDLDALDRELLIQGVKPLDAALDMAYEYLKPYASMIKFIGIGNHEAHVKKRHHICLTSILIDRLNQLPNVNVEPGGWCGYWHITLDLFSAHLPFVLYRHHGAGGGAPVTKGIMDFQRLMAWQGNVDALWLGHNHYKKVYPDVKMILDIKNNKVYQKNVWCIRTASYLDTYGLETAPSYAEGWNVSPQPVGGVILKLKVQETITRQKRIRTVACEPLQW</sequence>
<accession>A0A6J5MAE1</accession>
<name>A0A6J5MAE1_9CAUD</name>
<gene>
    <name evidence="1" type="ORF">UFOVP423_33</name>
</gene>
<protein>
    <recommendedName>
        <fullName evidence="2">Calcineurin-like phosphoesterase domain-containing protein</fullName>
    </recommendedName>
</protein>
<proteinExistence type="predicted"/>
<organism evidence="1">
    <name type="scientific">uncultured Caudovirales phage</name>
    <dbReference type="NCBI Taxonomy" id="2100421"/>
    <lineage>
        <taxon>Viruses</taxon>
        <taxon>Duplodnaviria</taxon>
        <taxon>Heunggongvirae</taxon>
        <taxon>Uroviricota</taxon>
        <taxon>Caudoviricetes</taxon>
        <taxon>Peduoviridae</taxon>
        <taxon>Maltschvirus</taxon>
        <taxon>Maltschvirus maltsch</taxon>
    </lineage>
</organism>
<dbReference type="EMBL" id="LR796403">
    <property type="protein sequence ID" value="CAB4142016.1"/>
    <property type="molecule type" value="Genomic_DNA"/>
</dbReference>
<dbReference type="InterPro" id="IPR029052">
    <property type="entry name" value="Metallo-depent_PP-like"/>
</dbReference>
<evidence type="ECO:0008006" key="2">
    <source>
        <dbReference type="Google" id="ProtNLM"/>
    </source>
</evidence>
<evidence type="ECO:0000313" key="1">
    <source>
        <dbReference type="EMBL" id="CAB4142016.1"/>
    </source>
</evidence>